<feature type="compositionally biased region" description="Polar residues" evidence="2">
    <location>
        <begin position="590"/>
        <end position="602"/>
    </location>
</feature>
<dbReference type="PANTHER" id="PTHR19959">
    <property type="entry name" value="KINESIN LIGHT CHAIN"/>
    <property type="match status" value="1"/>
</dbReference>
<feature type="compositionally biased region" description="Low complexity" evidence="2">
    <location>
        <begin position="504"/>
        <end position="517"/>
    </location>
</feature>
<dbReference type="InterPro" id="IPR019734">
    <property type="entry name" value="TPR_rpt"/>
</dbReference>
<dbReference type="SUPFAM" id="SSF48452">
    <property type="entry name" value="TPR-like"/>
    <property type="match status" value="2"/>
</dbReference>
<dbReference type="EMBL" id="CCKQ01011094">
    <property type="protein sequence ID" value="CDW82633.1"/>
    <property type="molecule type" value="Genomic_DNA"/>
</dbReference>
<dbReference type="Pfam" id="PF13424">
    <property type="entry name" value="TPR_12"/>
    <property type="match status" value="2"/>
</dbReference>
<evidence type="ECO:0000256" key="2">
    <source>
        <dbReference type="SAM" id="MobiDB-lite"/>
    </source>
</evidence>
<reference evidence="3 4" key="1">
    <citation type="submission" date="2014-06" db="EMBL/GenBank/DDBJ databases">
        <authorList>
            <person name="Swart Estienne"/>
        </authorList>
    </citation>
    <scope>NUCLEOTIDE SEQUENCE [LARGE SCALE GENOMIC DNA]</scope>
    <source>
        <strain evidence="3 4">130c</strain>
    </source>
</reference>
<accession>A0A078ANU2</accession>
<feature type="compositionally biased region" description="Basic and acidic residues" evidence="2">
    <location>
        <begin position="345"/>
        <end position="361"/>
    </location>
</feature>
<dbReference type="OrthoDB" id="19588at2759"/>
<dbReference type="Gene3D" id="1.25.40.10">
    <property type="entry name" value="Tetratricopeptide repeat domain"/>
    <property type="match status" value="2"/>
</dbReference>
<dbReference type="InterPro" id="IPR011990">
    <property type="entry name" value="TPR-like_helical_dom_sf"/>
</dbReference>
<keyword evidence="4" id="KW-1185">Reference proteome</keyword>
<name>A0A078ANU2_STYLE</name>
<feature type="repeat" description="TPR" evidence="1">
    <location>
        <begin position="1316"/>
        <end position="1349"/>
    </location>
</feature>
<dbReference type="InParanoid" id="A0A078ANU2"/>
<feature type="region of interest" description="Disordered" evidence="2">
    <location>
        <begin position="504"/>
        <end position="533"/>
    </location>
</feature>
<evidence type="ECO:0000256" key="1">
    <source>
        <dbReference type="PROSITE-ProRule" id="PRU00339"/>
    </source>
</evidence>
<feature type="region of interest" description="Disordered" evidence="2">
    <location>
        <begin position="78"/>
        <end position="100"/>
    </location>
</feature>
<feature type="region of interest" description="Disordered" evidence="2">
    <location>
        <begin position="578"/>
        <end position="602"/>
    </location>
</feature>
<proteinExistence type="predicted"/>
<feature type="compositionally biased region" description="Basic and acidic residues" evidence="2">
    <location>
        <begin position="521"/>
        <end position="533"/>
    </location>
</feature>
<evidence type="ECO:0000313" key="4">
    <source>
        <dbReference type="Proteomes" id="UP000039865"/>
    </source>
</evidence>
<feature type="region of interest" description="Disordered" evidence="2">
    <location>
        <begin position="1"/>
        <end position="56"/>
    </location>
</feature>
<feature type="region of interest" description="Disordered" evidence="2">
    <location>
        <begin position="345"/>
        <end position="364"/>
    </location>
</feature>
<feature type="compositionally biased region" description="Low complexity" evidence="2">
    <location>
        <begin position="578"/>
        <end position="589"/>
    </location>
</feature>
<keyword evidence="1" id="KW-0802">TPR repeat</keyword>
<protein>
    <submittedName>
        <fullName evidence="3">Tpr domain containing protein</fullName>
    </submittedName>
</protein>
<sequence>MQTQPMGRMNRFTALAETSFKSPTEMRYSIGATSKSPNDDGSRKRRLSHSPVSVNTTYEISEHNTDKLWENFQSNIKRGGGSNSQQRLRSNDNRPVINASSNSVIQNYKSINNIEKQEYGQSYLQKSQISQMQEFKSTKDQTNDLNFNKYRQTTVNVINNNPSFGDQDFLKNSMAFQEIQYRTQLNYNSNNTFEKSEDKNRLLLGSKLKELFKISKDDSTDLMPNYNHLQKAVYDEKNDLAFNQYKTIDQRQSITDNLGNLDYQSLRYQNLNNQNLLLSPGSLNTPHTYHSNSNIASKQANSPVATQNILQNNQREVIQSNGKSNSNYKNSNFKSRVQQRISEIKNELEEPRSNSKSRALDQESLIRTGDYKNLDEYLSQQNNTQFQTGQQVIRNNTQGFINQNLISSLGPQSEQFNKTTSRFNNYGGTQSSVAESNAQNIYSPNKIINKPESFDIFNDLNSNTQTNASTNTRQTLQNQPTRYKHLESIKQFENQLKLNLNQSSSHQMNQNQHQYQHLRMRSQEKSRSGERLSVHFQESDDKFQYFTRQDFDQVLEEGQESSNKYRSHSANKYAGLKKNFNKNSSSKSSIFQTSTLKQGNRQKITDEPYFHKNWTQQKGQLDQMNLQSASKNTESKLNTDAKYGLQDSIYVQSINDSILQSKKNLGSSNQTSDCRRMVFNMVNNVRQQQRSRQSSKLGQSVEGGASYQSLKENLQIRGSSKSKTKSPYLATTGNLAYTGVDLGGTNNTYDQVLQERFLQNYKPEETSTKIFSNKFNNVKDRIQHIQKQCCLKIQLIEKNKTLADDKFFTSVLANLLSVEKLLRQIYSAQDQTFNFLRIFNSYLLVYFYHIFGENGRIIKYLEQDTKSNINLKTMLENLQKKHRLKKEVGNYVLNIMKIYSKILVVEGRFSKAVLVLSDISRLYERWRSNQYSINLEDESYHVKNEFGIDDFIEVRSCEAECLMQLGKIFDAVEKFEWVKSEIDKEIVFDKPLIYINICNQLGNCYLKTNNSSKALENFEASMLLISKLEDKSQVNELIISKICQNIALISDQKGYVNDCIKMSEKSLTLKLNVLPQYHNEVLNSQVQCALSYEHAGDYERACQYFEKAYETSKNLNGENDIETAQILVQLSQAFEADDKYSECIKKLEHAALIMKRLEKNKIPTMMISAELTQSINKIILRLLNLYLKVNQITQAQSVIHEIDQRAKEHDDSISFKLLNELGNTLRNHNNSQFALEFYKKALQFQYLLIVNANRLCLKNKYKNSYLEQYDSSKILINIASCEYIRENYHESLKYYEYALQVLQNHKSIIKDTKDSAKVLMQIGRIHQELGNYQLAHQNFNKATSKRQKGWRGFADDIGSSILDQKDD</sequence>
<dbReference type="PANTHER" id="PTHR19959:SF119">
    <property type="entry name" value="FUNGAL LIPASE-LIKE DOMAIN-CONTAINING PROTEIN"/>
    <property type="match status" value="1"/>
</dbReference>
<dbReference type="Proteomes" id="UP000039865">
    <property type="component" value="Unassembled WGS sequence"/>
</dbReference>
<dbReference type="SMART" id="SM00028">
    <property type="entry name" value="TPR"/>
    <property type="match status" value="7"/>
</dbReference>
<gene>
    <name evidence="3" type="primary">Contig12147.g12984</name>
    <name evidence="3" type="ORF">STYLEM_11666</name>
</gene>
<dbReference type="PROSITE" id="PS50005">
    <property type="entry name" value="TPR"/>
    <property type="match status" value="1"/>
</dbReference>
<evidence type="ECO:0000313" key="3">
    <source>
        <dbReference type="EMBL" id="CDW82633.1"/>
    </source>
</evidence>
<organism evidence="3 4">
    <name type="scientific">Stylonychia lemnae</name>
    <name type="common">Ciliate</name>
    <dbReference type="NCBI Taxonomy" id="5949"/>
    <lineage>
        <taxon>Eukaryota</taxon>
        <taxon>Sar</taxon>
        <taxon>Alveolata</taxon>
        <taxon>Ciliophora</taxon>
        <taxon>Intramacronucleata</taxon>
        <taxon>Spirotrichea</taxon>
        <taxon>Stichotrichia</taxon>
        <taxon>Sporadotrichida</taxon>
        <taxon>Oxytrichidae</taxon>
        <taxon>Stylonychinae</taxon>
        <taxon>Stylonychia</taxon>
    </lineage>
</organism>